<sequence length="55" mass="6523">MVYVSDLLAKEPLGLSPIDEHLWEVRYSFHLRGVLDERTLKINPPRQWYVKGEQV</sequence>
<keyword evidence="2" id="KW-1185">Reference proteome</keyword>
<gene>
    <name evidence="1" type="ORF">MSZNOR_3488</name>
</gene>
<dbReference type="EMBL" id="OX458333">
    <property type="protein sequence ID" value="CAI8903269.1"/>
    <property type="molecule type" value="Genomic_DNA"/>
</dbReference>
<proteinExistence type="predicted"/>
<organism evidence="1 2">
    <name type="scientific">Methylocaldum szegediense</name>
    <dbReference type="NCBI Taxonomy" id="73780"/>
    <lineage>
        <taxon>Bacteria</taxon>
        <taxon>Pseudomonadati</taxon>
        <taxon>Pseudomonadota</taxon>
        <taxon>Gammaproteobacteria</taxon>
        <taxon>Methylococcales</taxon>
        <taxon>Methylococcaceae</taxon>
        <taxon>Methylocaldum</taxon>
    </lineage>
</organism>
<reference evidence="1 2" key="1">
    <citation type="submission" date="2023-03" db="EMBL/GenBank/DDBJ databases">
        <authorList>
            <person name="Pearce D."/>
        </authorList>
    </citation>
    <scope>NUCLEOTIDE SEQUENCE [LARGE SCALE GENOMIC DNA]</scope>
    <source>
        <strain evidence="1">Msz</strain>
    </source>
</reference>
<accession>A0ABN8XAX0</accession>
<evidence type="ECO:0000313" key="1">
    <source>
        <dbReference type="EMBL" id="CAI8903269.1"/>
    </source>
</evidence>
<evidence type="ECO:0000313" key="2">
    <source>
        <dbReference type="Proteomes" id="UP001162030"/>
    </source>
</evidence>
<protein>
    <submittedName>
        <fullName evidence="1">Uncharacterized protein</fullName>
    </submittedName>
</protein>
<dbReference type="Proteomes" id="UP001162030">
    <property type="component" value="Chromosome"/>
</dbReference>
<name>A0ABN8XAX0_9GAMM</name>